<dbReference type="SUPFAM" id="SSF46689">
    <property type="entry name" value="Homeodomain-like"/>
    <property type="match status" value="1"/>
</dbReference>
<name>A0A8J3KB51_9ACTN</name>
<dbReference type="Pfam" id="PF01418">
    <property type="entry name" value="HTH_6"/>
    <property type="match status" value="1"/>
</dbReference>
<dbReference type="InterPro" id="IPR046348">
    <property type="entry name" value="SIS_dom_sf"/>
</dbReference>
<gene>
    <name evidence="2" type="ORF">Cch02nite_62080</name>
</gene>
<keyword evidence="3" id="KW-1185">Reference proteome</keyword>
<dbReference type="Gene3D" id="3.40.50.10490">
    <property type="entry name" value="Glucose-6-phosphate isomerase like protein, domain 1"/>
    <property type="match status" value="1"/>
</dbReference>
<comment type="caution">
    <text evidence="2">The sequence shown here is derived from an EMBL/GenBank/DDBJ whole genome shotgun (WGS) entry which is preliminary data.</text>
</comment>
<dbReference type="InterPro" id="IPR000281">
    <property type="entry name" value="HTH_RpiR"/>
</dbReference>
<dbReference type="GO" id="GO:0097367">
    <property type="term" value="F:carbohydrate derivative binding"/>
    <property type="evidence" value="ECO:0007669"/>
    <property type="project" value="InterPro"/>
</dbReference>
<evidence type="ECO:0000313" key="3">
    <source>
        <dbReference type="Proteomes" id="UP000619293"/>
    </source>
</evidence>
<dbReference type="InterPro" id="IPR035472">
    <property type="entry name" value="RpiR-like_SIS"/>
</dbReference>
<dbReference type="Gene3D" id="1.10.10.10">
    <property type="entry name" value="Winged helix-like DNA-binding domain superfamily/Winged helix DNA-binding domain"/>
    <property type="match status" value="1"/>
</dbReference>
<dbReference type="AlphaFoldDB" id="A0A8J3KB51"/>
<dbReference type="InterPro" id="IPR047640">
    <property type="entry name" value="RpiR-like"/>
</dbReference>
<sequence length="292" mass="30759">MNVVATTDASTGAAAGATAGVRALVQGARLTPTQRRIARELVHHADTVAYLSAAEVAELAQVSQPSVTRFAMALGFDGYPALRRRLRELTAGPRATTAPDGDNDLQRAVRGEMANLTRLADHLADPAAVHAAAGLLAASRPLPVVGLRAAAPLAGYFGYFAAKIHPEVRVLDTGGSMLAERLEQAADSGARAVLAYALPRYPRELRDALTEARNLGLKIVVVTDSPVSPATDLADVTLTAAVGSQLVFDLHTAPMVLTMVLLQAISDVDPAATQRRLEHFESSATRRSVFTE</sequence>
<proteinExistence type="predicted"/>
<evidence type="ECO:0000259" key="1">
    <source>
        <dbReference type="PROSITE" id="PS51071"/>
    </source>
</evidence>
<feature type="domain" description="HTH rpiR-type" evidence="1">
    <location>
        <begin position="17"/>
        <end position="93"/>
    </location>
</feature>
<dbReference type="GO" id="GO:0003700">
    <property type="term" value="F:DNA-binding transcription factor activity"/>
    <property type="evidence" value="ECO:0007669"/>
    <property type="project" value="InterPro"/>
</dbReference>
<dbReference type="GO" id="GO:1901135">
    <property type="term" value="P:carbohydrate derivative metabolic process"/>
    <property type="evidence" value="ECO:0007669"/>
    <property type="project" value="InterPro"/>
</dbReference>
<dbReference type="GO" id="GO:0003677">
    <property type="term" value="F:DNA binding"/>
    <property type="evidence" value="ECO:0007669"/>
    <property type="project" value="InterPro"/>
</dbReference>
<dbReference type="EMBL" id="BONG01000050">
    <property type="protein sequence ID" value="GIF92764.1"/>
    <property type="molecule type" value="Genomic_DNA"/>
</dbReference>
<dbReference type="SUPFAM" id="SSF53697">
    <property type="entry name" value="SIS domain"/>
    <property type="match status" value="1"/>
</dbReference>
<dbReference type="InterPro" id="IPR036388">
    <property type="entry name" value="WH-like_DNA-bd_sf"/>
</dbReference>
<accession>A0A8J3KB51</accession>
<reference evidence="2 3" key="1">
    <citation type="submission" date="2021-01" db="EMBL/GenBank/DDBJ databases">
        <title>Whole genome shotgun sequence of Catellatospora chokoriensis NBRC 107358.</title>
        <authorList>
            <person name="Komaki H."/>
            <person name="Tamura T."/>
        </authorList>
    </citation>
    <scope>NUCLEOTIDE SEQUENCE [LARGE SCALE GENOMIC DNA]</scope>
    <source>
        <strain evidence="2 3">NBRC 107358</strain>
    </source>
</reference>
<dbReference type="CDD" id="cd05013">
    <property type="entry name" value="SIS_RpiR"/>
    <property type="match status" value="1"/>
</dbReference>
<dbReference type="PANTHER" id="PTHR30514:SF18">
    <property type="entry name" value="RPIR-FAMILY TRANSCRIPTIONAL REGULATOR"/>
    <property type="match status" value="1"/>
</dbReference>
<dbReference type="PANTHER" id="PTHR30514">
    <property type="entry name" value="GLUCOKINASE"/>
    <property type="match status" value="1"/>
</dbReference>
<protein>
    <submittedName>
        <fullName evidence="2">Transcriptional regulator</fullName>
    </submittedName>
</protein>
<dbReference type="PROSITE" id="PS51071">
    <property type="entry name" value="HTH_RPIR"/>
    <property type="match status" value="1"/>
</dbReference>
<organism evidence="2 3">
    <name type="scientific">Catellatospora chokoriensis</name>
    <dbReference type="NCBI Taxonomy" id="310353"/>
    <lineage>
        <taxon>Bacteria</taxon>
        <taxon>Bacillati</taxon>
        <taxon>Actinomycetota</taxon>
        <taxon>Actinomycetes</taxon>
        <taxon>Micromonosporales</taxon>
        <taxon>Micromonosporaceae</taxon>
        <taxon>Catellatospora</taxon>
    </lineage>
</organism>
<dbReference type="Proteomes" id="UP000619293">
    <property type="component" value="Unassembled WGS sequence"/>
</dbReference>
<evidence type="ECO:0000313" key="2">
    <source>
        <dbReference type="EMBL" id="GIF92764.1"/>
    </source>
</evidence>
<dbReference type="InterPro" id="IPR009057">
    <property type="entry name" value="Homeodomain-like_sf"/>
</dbReference>